<protein>
    <submittedName>
        <fullName evidence="4">4854_t:CDS:1</fullName>
    </submittedName>
</protein>
<dbReference type="PIRSF" id="PIRSF018153">
    <property type="entry name" value="Glyco_trans_15"/>
    <property type="match status" value="1"/>
</dbReference>
<proteinExistence type="inferred from homology"/>
<evidence type="ECO:0000256" key="3">
    <source>
        <dbReference type="PIRSR" id="PIRSR018153-1"/>
    </source>
</evidence>
<keyword evidence="2" id="KW-0808">Transferase</keyword>
<gene>
    <name evidence="4" type="ORF">DERYTH_LOCUS2002</name>
</gene>
<dbReference type="Pfam" id="PF01793">
    <property type="entry name" value="Glyco_transf_15"/>
    <property type="match status" value="2"/>
</dbReference>
<dbReference type="OrthoDB" id="439943at2759"/>
<keyword evidence="5" id="KW-1185">Reference proteome</keyword>
<dbReference type="Gene3D" id="3.90.550.10">
    <property type="entry name" value="Spore Coat Polysaccharide Biosynthesis Protein SpsA, Chain A"/>
    <property type="match status" value="1"/>
</dbReference>
<accession>A0A9N8WFK4</accession>
<dbReference type="GO" id="GO:0000032">
    <property type="term" value="P:cell wall mannoprotein biosynthetic process"/>
    <property type="evidence" value="ECO:0007669"/>
    <property type="project" value="TreeGrafter"/>
</dbReference>
<sequence length="327" mass="39085">MIRRSNIKYLVLVLLAIYILHWSFTGTNLKVSWSEQPEPLESHKNLKLDTKIEQKEVTVPDNTRQIGKANACFVVLIRNSDLHEFRNTMRQLEDRFNHKYNYPYVFLNDVPFTEEFKKLTSALTKSKTEYDMGILNEKLEEMRKNEVIYGDSPGVHFYCDIDFDPFAYVRDHDIKYAFTISMYEYQNTIPTLWDTVKEFIKQYPQYIEKDNLMDFLSDDNGETYNLCHFWSNFEIGDLNFWRSETYLKFFDFLDKKGGFFYERWGDAPVHSIAAALFLKKHQIHFFNEIGYRHDNFMHCPKDDKLQLKCHCDPNENFDFDGYSCTGR</sequence>
<dbReference type="EMBL" id="CAJVPY010000597">
    <property type="protein sequence ID" value="CAG8482567.1"/>
    <property type="molecule type" value="Genomic_DNA"/>
</dbReference>
<dbReference type="InterPro" id="IPR002685">
    <property type="entry name" value="Glyco_trans_15"/>
</dbReference>
<dbReference type="PANTHER" id="PTHR31121:SF6">
    <property type="entry name" value="ALPHA-1,2 MANNOSYLTRANSFERASE KTR1"/>
    <property type="match status" value="1"/>
</dbReference>
<dbReference type="GO" id="GO:0016020">
    <property type="term" value="C:membrane"/>
    <property type="evidence" value="ECO:0007669"/>
    <property type="project" value="InterPro"/>
</dbReference>
<dbReference type="GO" id="GO:0006487">
    <property type="term" value="P:protein N-linked glycosylation"/>
    <property type="evidence" value="ECO:0007669"/>
    <property type="project" value="TreeGrafter"/>
</dbReference>
<evidence type="ECO:0000256" key="1">
    <source>
        <dbReference type="ARBA" id="ARBA00007677"/>
    </source>
</evidence>
<comment type="caution">
    <text evidence="4">The sequence shown here is derived from an EMBL/GenBank/DDBJ whole genome shotgun (WGS) entry which is preliminary data.</text>
</comment>
<name>A0A9N8WFK4_9GLOM</name>
<feature type="active site" description="Nucleophile" evidence="3">
    <location>
        <position position="234"/>
    </location>
</feature>
<dbReference type="AlphaFoldDB" id="A0A9N8WFK4"/>
<evidence type="ECO:0000313" key="4">
    <source>
        <dbReference type="EMBL" id="CAG8482567.1"/>
    </source>
</evidence>
<dbReference type="InterPro" id="IPR029044">
    <property type="entry name" value="Nucleotide-diphossugar_trans"/>
</dbReference>
<dbReference type="GO" id="GO:0000026">
    <property type="term" value="F:alpha-1,2-mannosyltransferase activity"/>
    <property type="evidence" value="ECO:0007669"/>
    <property type="project" value="TreeGrafter"/>
</dbReference>
<evidence type="ECO:0000313" key="5">
    <source>
        <dbReference type="Proteomes" id="UP000789405"/>
    </source>
</evidence>
<dbReference type="GO" id="GO:0005794">
    <property type="term" value="C:Golgi apparatus"/>
    <property type="evidence" value="ECO:0007669"/>
    <property type="project" value="TreeGrafter"/>
</dbReference>
<organism evidence="4 5">
    <name type="scientific">Dentiscutata erythropus</name>
    <dbReference type="NCBI Taxonomy" id="1348616"/>
    <lineage>
        <taxon>Eukaryota</taxon>
        <taxon>Fungi</taxon>
        <taxon>Fungi incertae sedis</taxon>
        <taxon>Mucoromycota</taxon>
        <taxon>Glomeromycotina</taxon>
        <taxon>Glomeromycetes</taxon>
        <taxon>Diversisporales</taxon>
        <taxon>Gigasporaceae</taxon>
        <taxon>Dentiscutata</taxon>
    </lineage>
</organism>
<dbReference type="PANTHER" id="PTHR31121">
    <property type="entry name" value="ALPHA-1,2 MANNOSYLTRANSFERASE KTR1"/>
    <property type="match status" value="1"/>
</dbReference>
<reference evidence="4" key="1">
    <citation type="submission" date="2021-06" db="EMBL/GenBank/DDBJ databases">
        <authorList>
            <person name="Kallberg Y."/>
            <person name="Tangrot J."/>
            <person name="Rosling A."/>
        </authorList>
    </citation>
    <scope>NUCLEOTIDE SEQUENCE</scope>
    <source>
        <strain evidence="4">MA453B</strain>
    </source>
</reference>
<dbReference type="SUPFAM" id="SSF53448">
    <property type="entry name" value="Nucleotide-diphospho-sugar transferases"/>
    <property type="match status" value="1"/>
</dbReference>
<dbReference type="Proteomes" id="UP000789405">
    <property type="component" value="Unassembled WGS sequence"/>
</dbReference>
<comment type="similarity">
    <text evidence="1">Belongs to the glycosyltransferase 15 family.</text>
</comment>
<evidence type="ECO:0000256" key="2">
    <source>
        <dbReference type="ARBA" id="ARBA00022679"/>
    </source>
</evidence>